<dbReference type="GO" id="GO:0050897">
    <property type="term" value="F:cobalt ion binding"/>
    <property type="evidence" value="ECO:0007669"/>
    <property type="project" value="TreeGrafter"/>
</dbReference>
<evidence type="ECO:0000256" key="3">
    <source>
        <dbReference type="ARBA" id="ARBA00022989"/>
    </source>
</evidence>
<keyword evidence="8" id="KW-1185">Reference proteome</keyword>
<evidence type="ECO:0000256" key="1">
    <source>
        <dbReference type="ARBA" id="ARBA00004651"/>
    </source>
</evidence>
<reference evidence="7" key="1">
    <citation type="submission" date="2023-01" db="EMBL/GenBank/DDBJ databases">
        <title>Metagenome sequencing of chrysophaentin producing Chrysophaeum taylorii.</title>
        <authorList>
            <person name="Davison J."/>
            <person name="Bewley C."/>
        </authorList>
    </citation>
    <scope>NUCLEOTIDE SEQUENCE</scope>
    <source>
        <strain evidence="7">NIES-1699</strain>
    </source>
</reference>
<organism evidence="7 8">
    <name type="scientific">Chrysophaeum taylorii</name>
    <dbReference type="NCBI Taxonomy" id="2483200"/>
    <lineage>
        <taxon>Eukaryota</taxon>
        <taxon>Sar</taxon>
        <taxon>Stramenopiles</taxon>
        <taxon>Ochrophyta</taxon>
        <taxon>Pelagophyceae</taxon>
        <taxon>Pelagomonadales</taxon>
        <taxon>Pelagomonadaceae</taxon>
        <taxon>Chrysophaeum</taxon>
    </lineage>
</organism>
<feature type="transmembrane region" description="Helical" evidence="6">
    <location>
        <begin position="401"/>
        <end position="423"/>
    </location>
</feature>
<keyword evidence="3 6" id="KW-1133">Transmembrane helix</keyword>
<dbReference type="Pfam" id="PF01544">
    <property type="entry name" value="CorA"/>
    <property type="match status" value="1"/>
</dbReference>
<evidence type="ECO:0000313" key="8">
    <source>
        <dbReference type="Proteomes" id="UP001230188"/>
    </source>
</evidence>
<sequence>MSLLRDAILEEEDFRLDDSEDDPSRAASFCLAASPEGFDDDRGSSLRRETKEEMQIEVKRGPSCLVHSIRGEAASSYRLEAGAIVAESSSGVTWIDLDGDSDVATLPAVRELHPIAVETLLGRRGSPSVDRLPDGWYLWSAMLPAPTAARRATFAAACCRHAVITSLRVGDDDNQPVGWWWRSRRSSSFNGRDAYAPLINDTTWADDLPSRKVLRRLRRDDEDRRRAATLGGAYVCALLVEAALSAARQNFLEFEDTIAQLTHVCTDEKPGFRNQRVRFNRTVGMLLEAGKARAQIARLREYYDQAHLVARSAAACWSNDDKLAPWMRHLQNVAHADQRHLHQQDNLLQSYIVLARLRHEDDYNRVNVLLSLVATIFLPISFVTGVFGMNFTALPLKSYHWSFLAFIGVSLSIVFIALFGFWYRGWLNVIKPVNIYRGMRGRSDIV</sequence>
<gene>
    <name evidence="7" type="ORF">CTAYLR_001421</name>
</gene>
<name>A0AAD7UAH8_9STRA</name>
<evidence type="ECO:0000313" key="7">
    <source>
        <dbReference type="EMBL" id="KAJ8600397.1"/>
    </source>
</evidence>
<dbReference type="PANTHER" id="PTHR46494">
    <property type="entry name" value="CORA FAMILY METAL ION TRANSPORTER (EUROFUNG)"/>
    <property type="match status" value="1"/>
</dbReference>
<comment type="caution">
    <text evidence="7">The sequence shown here is derived from an EMBL/GenBank/DDBJ whole genome shotgun (WGS) entry which is preliminary data.</text>
</comment>
<dbReference type="AlphaFoldDB" id="A0AAD7UAH8"/>
<keyword evidence="2 6" id="KW-0812">Transmembrane</keyword>
<dbReference type="InterPro" id="IPR002523">
    <property type="entry name" value="MgTranspt_CorA/ZnTranspt_ZntB"/>
</dbReference>
<dbReference type="PANTHER" id="PTHR46494:SF1">
    <property type="entry name" value="CORA FAMILY METAL ION TRANSPORTER (EUROFUNG)"/>
    <property type="match status" value="1"/>
</dbReference>
<keyword evidence="4 6" id="KW-0472">Membrane</keyword>
<dbReference type="SUPFAM" id="SSF144083">
    <property type="entry name" value="Magnesium transport protein CorA, transmembrane region"/>
    <property type="match status" value="1"/>
</dbReference>
<proteinExistence type="predicted"/>
<dbReference type="GO" id="GO:0015087">
    <property type="term" value="F:cobalt ion transmembrane transporter activity"/>
    <property type="evidence" value="ECO:0007669"/>
    <property type="project" value="TreeGrafter"/>
</dbReference>
<dbReference type="Proteomes" id="UP001230188">
    <property type="component" value="Unassembled WGS sequence"/>
</dbReference>
<dbReference type="Gene3D" id="1.20.58.340">
    <property type="entry name" value="Magnesium transport protein CorA, transmembrane region"/>
    <property type="match status" value="1"/>
</dbReference>
<dbReference type="GO" id="GO:0000287">
    <property type="term" value="F:magnesium ion binding"/>
    <property type="evidence" value="ECO:0007669"/>
    <property type="project" value="TreeGrafter"/>
</dbReference>
<dbReference type="GO" id="GO:0005886">
    <property type="term" value="C:plasma membrane"/>
    <property type="evidence" value="ECO:0007669"/>
    <property type="project" value="UniProtKB-SubCell"/>
</dbReference>
<feature type="transmembrane region" description="Helical" evidence="6">
    <location>
        <begin position="366"/>
        <end position="389"/>
    </location>
</feature>
<evidence type="ECO:0000256" key="6">
    <source>
        <dbReference type="SAM" id="Phobius"/>
    </source>
</evidence>
<evidence type="ECO:0000256" key="2">
    <source>
        <dbReference type="ARBA" id="ARBA00022692"/>
    </source>
</evidence>
<evidence type="ECO:0000256" key="5">
    <source>
        <dbReference type="SAM" id="MobiDB-lite"/>
    </source>
</evidence>
<feature type="region of interest" description="Disordered" evidence="5">
    <location>
        <begin position="14"/>
        <end position="45"/>
    </location>
</feature>
<dbReference type="GO" id="GO:0015095">
    <property type="term" value="F:magnesium ion transmembrane transporter activity"/>
    <property type="evidence" value="ECO:0007669"/>
    <property type="project" value="TreeGrafter"/>
</dbReference>
<protein>
    <submittedName>
        <fullName evidence="7">Uncharacterized protein</fullName>
    </submittedName>
</protein>
<dbReference type="InterPro" id="IPR045863">
    <property type="entry name" value="CorA_TM1_TM2"/>
</dbReference>
<evidence type="ECO:0000256" key="4">
    <source>
        <dbReference type="ARBA" id="ARBA00023136"/>
    </source>
</evidence>
<dbReference type="EMBL" id="JAQMWT010000523">
    <property type="protein sequence ID" value="KAJ8600397.1"/>
    <property type="molecule type" value="Genomic_DNA"/>
</dbReference>
<accession>A0AAD7UAH8</accession>
<comment type="subcellular location">
    <subcellularLocation>
        <location evidence="1">Cell membrane</location>
        <topology evidence="1">Multi-pass membrane protein</topology>
    </subcellularLocation>
</comment>